<evidence type="ECO:0000256" key="1">
    <source>
        <dbReference type="ARBA" id="ARBA00004479"/>
    </source>
</evidence>
<evidence type="ECO:0000256" key="4">
    <source>
        <dbReference type="ARBA" id="ARBA00022692"/>
    </source>
</evidence>
<evidence type="ECO:0000256" key="7">
    <source>
        <dbReference type="ARBA" id="ARBA00022989"/>
    </source>
</evidence>
<feature type="domain" description="EGF-like" evidence="14">
    <location>
        <begin position="432"/>
        <end position="466"/>
    </location>
</feature>
<keyword evidence="11" id="KW-0325">Glycoprotein</keyword>
<dbReference type="Proteomes" id="UP000076420">
    <property type="component" value="Unassembled WGS sequence"/>
</dbReference>
<accession>A0A2C9JTF6</accession>
<gene>
    <name evidence="15" type="primary">106067559</name>
</gene>
<feature type="domain" description="EGF-like" evidence="14">
    <location>
        <begin position="512"/>
        <end position="552"/>
    </location>
</feature>
<dbReference type="VEuPathDB" id="VectorBase:BGLB007815"/>
<dbReference type="InterPro" id="IPR018097">
    <property type="entry name" value="EGF_Ca-bd_CS"/>
</dbReference>
<name>A0A2C9JTF6_BIOGL</name>
<keyword evidence="4 13" id="KW-0812">Transmembrane</keyword>
<dbReference type="FunFam" id="2.10.25.10:FF:000005">
    <property type="entry name" value="Fibrillin 2"/>
    <property type="match status" value="1"/>
</dbReference>
<dbReference type="STRING" id="6526.A0A2C9JTF6"/>
<dbReference type="InterPro" id="IPR050751">
    <property type="entry name" value="ECM_structural_protein"/>
</dbReference>
<comment type="caution">
    <text evidence="12">Lacks conserved residue(s) required for the propagation of feature annotation.</text>
</comment>
<feature type="domain" description="EGF-like" evidence="14">
    <location>
        <begin position="219"/>
        <end position="259"/>
    </location>
</feature>
<keyword evidence="10" id="KW-0675">Receptor</keyword>
<evidence type="ECO:0000256" key="12">
    <source>
        <dbReference type="PROSITE-ProRule" id="PRU00076"/>
    </source>
</evidence>
<dbReference type="PROSITE" id="PS50026">
    <property type="entry name" value="EGF_3"/>
    <property type="match status" value="5"/>
</dbReference>
<organism evidence="15 16">
    <name type="scientific">Biomphalaria glabrata</name>
    <name type="common">Bloodfluke planorb</name>
    <name type="synonym">Freshwater snail</name>
    <dbReference type="NCBI Taxonomy" id="6526"/>
    <lineage>
        <taxon>Eukaryota</taxon>
        <taxon>Metazoa</taxon>
        <taxon>Spiralia</taxon>
        <taxon>Lophotrochozoa</taxon>
        <taxon>Mollusca</taxon>
        <taxon>Gastropoda</taxon>
        <taxon>Heterobranchia</taxon>
        <taxon>Euthyneura</taxon>
        <taxon>Panpulmonata</taxon>
        <taxon>Hygrophila</taxon>
        <taxon>Lymnaeoidea</taxon>
        <taxon>Planorbidae</taxon>
        <taxon>Biomphalaria</taxon>
    </lineage>
</organism>
<dbReference type="GO" id="GO:0006897">
    <property type="term" value="P:endocytosis"/>
    <property type="evidence" value="ECO:0007669"/>
    <property type="project" value="UniProtKB-KW"/>
</dbReference>
<dbReference type="SUPFAM" id="SSF57184">
    <property type="entry name" value="Growth factor receptor domain"/>
    <property type="match status" value="3"/>
</dbReference>
<dbReference type="GO" id="GO:0016020">
    <property type="term" value="C:membrane"/>
    <property type="evidence" value="ECO:0007669"/>
    <property type="project" value="UniProtKB-SubCell"/>
</dbReference>
<dbReference type="PROSITE" id="PS00010">
    <property type="entry name" value="ASX_HYDROXYL"/>
    <property type="match status" value="8"/>
</dbReference>
<keyword evidence="8 13" id="KW-0472">Membrane</keyword>
<dbReference type="AlphaFoldDB" id="A0A2C9JTF6"/>
<evidence type="ECO:0000313" key="15">
    <source>
        <dbReference type="EnsemblMetazoa" id="BGLB007815-PD"/>
    </source>
</evidence>
<keyword evidence="7 13" id="KW-1133">Transmembrane helix</keyword>
<dbReference type="InterPro" id="IPR000152">
    <property type="entry name" value="EGF-type_Asp/Asn_hydroxyl_site"/>
</dbReference>
<proteinExistence type="predicted"/>
<dbReference type="OrthoDB" id="6117558at2759"/>
<evidence type="ECO:0000256" key="3">
    <source>
        <dbReference type="ARBA" id="ARBA00022583"/>
    </source>
</evidence>
<evidence type="ECO:0000256" key="2">
    <source>
        <dbReference type="ARBA" id="ARBA00022536"/>
    </source>
</evidence>
<keyword evidence="3" id="KW-0254">Endocytosis</keyword>
<dbReference type="InterPro" id="IPR000742">
    <property type="entry name" value="EGF"/>
</dbReference>
<dbReference type="PROSITE" id="PS01186">
    <property type="entry name" value="EGF_2"/>
    <property type="match status" value="8"/>
</dbReference>
<dbReference type="Gene3D" id="2.10.25.10">
    <property type="entry name" value="Laminin"/>
    <property type="match status" value="11"/>
</dbReference>
<evidence type="ECO:0000256" key="6">
    <source>
        <dbReference type="ARBA" id="ARBA00022737"/>
    </source>
</evidence>
<dbReference type="GO" id="GO:0005509">
    <property type="term" value="F:calcium ion binding"/>
    <property type="evidence" value="ECO:0007669"/>
    <property type="project" value="InterPro"/>
</dbReference>
<dbReference type="CDD" id="cd00054">
    <property type="entry name" value="EGF_CA"/>
    <property type="match status" value="2"/>
</dbReference>
<feature type="domain" description="EGF-like" evidence="14">
    <location>
        <begin position="306"/>
        <end position="347"/>
    </location>
</feature>
<dbReference type="PANTHER" id="PTHR24034:SF204">
    <property type="entry name" value="ADHESION G PROTEIN-COUPLED RECEPTOR E1"/>
    <property type="match status" value="1"/>
</dbReference>
<keyword evidence="9" id="KW-1015">Disulfide bond</keyword>
<dbReference type="Pfam" id="PF07645">
    <property type="entry name" value="EGF_CA"/>
    <property type="match status" value="6"/>
</dbReference>
<dbReference type="VEuPathDB" id="VectorBase:BGLAX_042666"/>
<evidence type="ECO:0000256" key="5">
    <source>
        <dbReference type="ARBA" id="ARBA00022729"/>
    </source>
</evidence>
<evidence type="ECO:0000259" key="14">
    <source>
        <dbReference type="PROSITE" id="PS50026"/>
    </source>
</evidence>
<protein>
    <recommendedName>
        <fullName evidence="14">EGF-like domain-containing protein</fullName>
    </recommendedName>
</protein>
<dbReference type="PROSITE" id="PS01187">
    <property type="entry name" value="EGF_CA"/>
    <property type="match status" value="5"/>
</dbReference>
<sequence length="885" mass="97118">MINRTCHLDATEAGKCSNSGCSHLCHVVSGLASCVCKSGYMLKDDNKTCANINECLDSRKLCSQICTDTEGSFYCSCSPGYILDSDKTSCIACDPSFWGLNCTNQCQCNGHGICDPIRGCVCNSQWQGPNCNVDVNECAVKTTCPSLEVCENKVPGYTCLCPSGYEKAINQTCTDINECLNDLTNICDRNFEDCYNYNGGYTCQCKTGYIKNSFGTCQDIDECSLGMHNCQHKCVNTNGSFFCTCYNGFSVSENRINCVKDVDLAGCFGPGSINCSYDCTLDSLNTPKCFCMPGYELSSDNVTCTDIDECKSNLSCSSTAQCVNDNPFYHCTCPNGTRLDNDGRSCVACLPGTWGEGCQQSCSCTLGAMSCDPITGCRCTEGFEGPTCALNVNQCSTLNCSQYKNQVCNERDGPDFCDCKPGFTNTTGQCEDINECVLNKCSQNCTNTEGNYSCSCFDGFELVDALGTCRDIDECAMNISKCKGSCQNNEGHYRCSCRVGYKLASDGYTCSDVDECAENSSLCEHNCNNTIGHYDCFCKDGYQLASDGSSCEDVDECTTKTNNCSQNCTNILGSFNCSCYSGFLYSDDTKTCEKTMTKSETIIFQYDASSINFNNKSHESYLNLKNAISNLMDKSLRTIIKYVFQVLINDMKSGSLIVNFSVVMKNITKEEYVNSMFNAFKYIAQNSTITIGNETLSLAVLNYTIENKSYFFNATRCSVFEDIVQCTCIEVSGIAQCTKSSESTENIDLILGLAIGIPLFVIFTACIVIALFIWKKRRAPSYDNSIYSFEKDQFGGVFARSFAKKGSWGEGDYHQHAYDGLSQVSHSSSEDGMKERYAKLSKEGGASGTDQGKFSWDFMNKALEDSGKEFKIQRPTITPGYSTRL</sequence>
<dbReference type="Pfam" id="PF12662">
    <property type="entry name" value="cEGF"/>
    <property type="match status" value="2"/>
</dbReference>
<keyword evidence="6" id="KW-0677">Repeat</keyword>
<keyword evidence="2 12" id="KW-0245">EGF-like domain</keyword>
<keyword evidence="5" id="KW-0732">Signal</keyword>
<dbReference type="SUPFAM" id="SSF57196">
    <property type="entry name" value="EGF/Laminin"/>
    <property type="match status" value="3"/>
</dbReference>
<dbReference type="PANTHER" id="PTHR24034">
    <property type="entry name" value="EGF-LIKE DOMAIN-CONTAINING PROTEIN"/>
    <property type="match status" value="1"/>
</dbReference>
<evidence type="ECO:0000256" key="13">
    <source>
        <dbReference type="SAM" id="Phobius"/>
    </source>
</evidence>
<reference evidence="15" key="1">
    <citation type="submission" date="2020-05" db="UniProtKB">
        <authorList>
            <consortium name="EnsemblMetazoa"/>
        </authorList>
    </citation>
    <scope>IDENTIFICATION</scope>
    <source>
        <strain evidence="15">BB02</strain>
    </source>
</reference>
<dbReference type="InterPro" id="IPR009030">
    <property type="entry name" value="Growth_fac_rcpt_cys_sf"/>
</dbReference>
<dbReference type="FunFam" id="2.10.25.10:FF:000038">
    <property type="entry name" value="Fibrillin 2"/>
    <property type="match status" value="1"/>
</dbReference>
<evidence type="ECO:0000256" key="9">
    <source>
        <dbReference type="ARBA" id="ARBA00023157"/>
    </source>
</evidence>
<dbReference type="PROSITE" id="PS51257">
    <property type="entry name" value="PROKAR_LIPOPROTEIN"/>
    <property type="match status" value="1"/>
</dbReference>
<evidence type="ECO:0000313" key="16">
    <source>
        <dbReference type="Proteomes" id="UP000076420"/>
    </source>
</evidence>
<dbReference type="SMART" id="SM00181">
    <property type="entry name" value="EGF"/>
    <property type="match status" value="13"/>
</dbReference>
<comment type="subcellular location">
    <subcellularLocation>
        <location evidence="1">Membrane</location>
        <topology evidence="1">Single-pass type I membrane protein</topology>
    </subcellularLocation>
</comment>
<evidence type="ECO:0000256" key="8">
    <source>
        <dbReference type="ARBA" id="ARBA00023136"/>
    </source>
</evidence>
<feature type="transmembrane region" description="Helical" evidence="13">
    <location>
        <begin position="749"/>
        <end position="774"/>
    </location>
</feature>
<dbReference type="InterPro" id="IPR026823">
    <property type="entry name" value="cEGF"/>
</dbReference>
<dbReference type="EnsemblMetazoa" id="BGLB007815-RD">
    <property type="protein sequence ID" value="BGLB007815-PD"/>
    <property type="gene ID" value="BGLB007815"/>
</dbReference>
<dbReference type="InterPro" id="IPR049883">
    <property type="entry name" value="NOTCH1_EGF-like"/>
</dbReference>
<dbReference type="SMART" id="SM00179">
    <property type="entry name" value="EGF_CA"/>
    <property type="match status" value="9"/>
</dbReference>
<evidence type="ECO:0000256" key="10">
    <source>
        <dbReference type="ARBA" id="ARBA00023170"/>
    </source>
</evidence>
<dbReference type="InterPro" id="IPR001881">
    <property type="entry name" value="EGF-like_Ca-bd_dom"/>
</dbReference>
<dbReference type="KEGG" id="bgt:106067559"/>
<feature type="domain" description="EGF-like" evidence="14">
    <location>
        <begin position="134"/>
        <end position="174"/>
    </location>
</feature>
<evidence type="ECO:0000256" key="11">
    <source>
        <dbReference type="ARBA" id="ARBA00023180"/>
    </source>
</evidence>
<dbReference type="FunFam" id="2.10.25.10:FF:000009">
    <property type="entry name" value="Low-density lipoprotein receptor isoform 1"/>
    <property type="match status" value="2"/>
</dbReference>